<keyword evidence="2" id="KW-1185">Reference proteome</keyword>
<dbReference type="HOGENOM" id="CLU_1778180_0_0_1"/>
<gene>
    <name evidence="1" type="ORF">PILCRDRAFT_309464</name>
</gene>
<name>A0A0C3CAB6_PILCF</name>
<dbReference type="AlphaFoldDB" id="A0A0C3CAB6"/>
<dbReference type="EMBL" id="KN832981">
    <property type="protein sequence ID" value="KIM86607.1"/>
    <property type="molecule type" value="Genomic_DNA"/>
</dbReference>
<dbReference type="Proteomes" id="UP000054166">
    <property type="component" value="Unassembled WGS sequence"/>
</dbReference>
<proteinExistence type="predicted"/>
<organism evidence="1 2">
    <name type="scientific">Piloderma croceum (strain F 1598)</name>
    <dbReference type="NCBI Taxonomy" id="765440"/>
    <lineage>
        <taxon>Eukaryota</taxon>
        <taxon>Fungi</taxon>
        <taxon>Dikarya</taxon>
        <taxon>Basidiomycota</taxon>
        <taxon>Agaricomycotina</taxon>
        <taxon>Agaricomycetes</taxon>
        <taxon>Agaricomycetidae</taxon>
        <taxon>Atheliales</taxon>
        <taxon>Atheliaceae</taxon>
        <taxon>Piloderma</taxon>
    </lineage>
</organism>
<reference evidence="2" key="2">
    <citation type="submission" date="2015-01" db="EMBL/GenBank/DDBJ databases">
        <title>Evolutionary Origins and Diversification of the Mycorrhizal Mutualists.</title>
        <authorList>
            <consortium name="DOE Joint Genome Institute"/>
            <consortium name="Mycorrhizal Genomics Consortium"/>
            <person name="Kohler A."/>
            <person name="Kuo A."/>
            <person name="Nagy L.G."/>
            <person name="Floudas D."/>
            <person name="Copeland A."/>
            <person name="Barry K.W."/>
            <person name="Cichocki N."/>
            <person name="Veneault-Fourrey C."/>
            <person name="LaButti K."/>
            <person name="Lindquist E.A."/>
            <person name="Lipzen A."/>
            <person name="Lundell T."/>
            <person name="Morin E."/>
            <person name="Murat C."/>
            <person name="Riley R."/>
            <person name="Ohm R."/>
            <person name="Sun H."/>
            <person name="Tunlid A."/>
            <person name="Henrissat B."/>
            <person name="Grigoriev I.V."/>
            <person name="Hibbett D.S."/>
            <person name="Martin F."/>
        </authorList>
    </citation>
    <scope>NUCLEOTIDE SEQUENCE [LARGE SCALE GENOMIC DNA]</scope>
    <source>
        <strain evidence="2">F 1598</strain>
    </source>
</reference>
<dbReference type="InParanoid" id="A0A0C3CAB6"/>
<protein>
    <submittedName>
        <fullName evidence="1">Uncharacterized protein</fullName>
    </submittedName>
</protein>
<evidence type="ECO:0000313" key="1">
    <source>
        <dbReference type="EMBL" id="KIM86607.1"/>
    </source>
</evidence>
<evidence type="ECO:0000313" key="2">
    <source>
        <dbReference type="Proteomes" id="UP000054166"/>
    </source>
</evidence>
<reference evidence="1 2" key="1">
    <citation type="submission" date="2014-04" db="EMBL/GenBank/DDBJ databases">
        <authorList>
            <consortium name="DOE Joint Genome Institute"/>
            <person name="Kuo A."/>
            <person name="Tarkka M."/>
            <person name="Buscot F."/>
            <person name="Kohler A."/>
            <person name="Nagy L.G."/>
            <person name="Floudas D."/>
            <person name="Copeland A."/>
            <person name="Barry K.W."/>
            <person name="Cichocki N."/>
            <person name="Veneault-Fourrey C."/>
            <person name="LaButti K."/>
            <person name="Lindquist E.A."/>
            <person name="Lipzen A."/>
            <person name="Lundell T."/>
            <person name="Morin E."/>
            <person name="Murat C."/>
            <person name="Sun H."/>
            <person name="Tunlid A."/>
            <person name="Henrissat B."/>
            <person name="Grigoriev I.V."/>
            <person name="Hibbett D.S."/>
            <person name="Martin F."/>
            <person name="Nordberg H.P."/>
            <person name="Cantor M.N."/>
            <person name="Hua S.X."/>
        </authorList>
    </citation>
    <scope>NUCLEOTIDE SEQUENCE [LARGE SCALE GENOMIC DNA]</scope>
    <source>
        <strain evidence="1 2">F 1598</strain>
    </source>
</reference>
<accession>A0A0C3CAB6</accession>
<sequence length="146" mass="16239">MYSSSHSSFSRNHRTLVRQLAACSLHRNCTSTLDLARTVTHCQTLSARMARRTMERILEKSPRSSSWVHRPLLLDLVGCIAYTGVMTLVLDVDGWPCRRGHQLTSGAGALRLTITSHNVALWTLSCGPDGYYLLDGLYASAEIVLY</sequence>